<dbReference type="EMBL" id="CM003531">
    <property type="protein sequence ID" value="RCV22305.1"/>
    <property type="molecule type" value="Genomic_DNA"/>
</dbReference>
<dbReference type="OrthoDB" id="676555at2759"/>
<gene>
    <name evidence="1" type="ORF">SETIT_4G210600v2</name>
</gene>
<accession>A0A368QWG8</accession>
<sequence length="40" mass="4514">MKADKGFHLLKSEEVKLLGVCSCPLAHDAQLRPGRLYFLE</sequence>
<organism evidence="1">
    <name type="scientific">Setaria italica</name>
    <name type="common">Foxtail millet</name>
    <name type="synonym">Panicum italicum</name>
    <dbReference type="NCBI Taxonomy" id="4555"/>
    <lineage>
        <taxon>Eukaryota</taxon>
        <taxon>Viridiplantae</taxon>
        <taxon>Streptophyta</taxon>
        <taxon>Embryophyta</taxon>
        <taxon>Tracheophyta</taxon>
        <taxon>Spermatophyta</taxon>
        <taxon>Magnoliopsida</taxon>
        <taxon>Liliopsida</taxon>
        <taxon>Poales</taxon>
        <taxon>Poaceae</taxon>
        <taxon>PACMAD clade</taxon>
        <taxon>Panicoideae</taxon>
        <taxon>Panicodae</taxon>
        <taxon>Paniceae</taxon>
        <taxon>Cenchrinae</taxon>
        <taxon>Setaria</taxon>
    </lineage>
</organism>
<dbReference type="AlphaFoldDB" id="A0A368QWG8"/>
<reference evidence="1" key="1">
    <citation type="journal article" date="2012" name="Nat. Biotechnol.">
        <title>Reference genome sequence of the model plant Setaria.</title>
        <authorList>
            <person name="Bennetzen J.L."/>
            <person name="Schmutz J."/>
            <person name="Wang H."/>
            <person name="Percifield R."/>
            <person name="Hawkins J."/>
            <person name="Pontaroli A.C."/>
            <person name="Estep M."/>
            <person name="Feng L."/>
            <person name="Vaughn J.N."/>
            <person name="Grimwood J."/>
            <person name="Jenkins J."/>
            <person name="Barry K."/>
            <person name="Lindquist E."/>
            <person name="Hellsten U."/>
            <person name="Deshpande S."/>
            <person name="Wang X."/>
            <person name="Wu X."/>
            <person name="Mitros T."/>
            <person name="Triplett J."/>
            <person name="Yang X."/>
            <person name="Ye C.Y."/>
            <person name="Mauro-Herrera M."/>
            <person name="Wang L."/>
            <person name="Li P."/>
            <person name="Sharma M."/>
            <person name="Sharma R."/>
            <person name="Ronald P.C."/>
            <person name="Panaud O."/>
            <person name="Kellogg E.A."/>
            <person name="Brutnell T.P."/>
            <person name="Doust A.N."/>
            <person name="Tuskan G.A."/>
            <person name="Rokhsar D."/>
            <person name="Devos K.M."/>
        </authorList>
    </citation>
    <scope>NUCLEOTIDE SEQUENCE [LARGE SCALE GENOMIC DNA]</scope>
    <source>
        <strain evidence="1">Yugu1</strain>
    </source>
</reference>
<protein>
    <submittedName>
        <fullName evidence="1">Uncharacterized protein</fullName>
    </submittedName>
</protein>
<evidence type="ECO:0000313" key="1">
    <source>
        <dbReference type="EMBL" id="RCV22305.1"/>
    </source>
</evidence>
<name>A0A368QWG8_SETIT</name>
<reference evidence="1" key="2">
    <citation type="submission" date="2015-07" db="EMBL/GenBank/DDBJ databases">
        <authorList>
            <person name="Noorani M."/>
        </authorList>
    </citation>
    <scope>NUCLEOTIDE SEQUENCE</scope>
    <source>
        <strain evidence="1">Yugu1</strain>
    </source>
</reference>
<proteinExistence type="predicted"/>